<protein>
    <submittedName>
        <fullName evidence="1">L-arabinokinase</fullName>
    </submittedName>
</protein>
<gene>
    <name evidence="1" type="ORF">Sradi_4996500</name>
</gene>
<dbReference type="FunFam" id="3.30.70.890:FF:000008">
    <property type="entry name" value="L-arabinokinase"/>
    <property type="match status" value="1"/>
</dbReference>
<dbReference type="PANTHER" id="PTHR38134:SF2">
    <property type="entry name" value="GALACTOKINASE"/>
    <property type="match status" value="1"/>
</dbReference>
<evidence type="ECO:0000313" key="1">
    <source>
        <dbReference type="EMBL" id="KAL0330098.1"/>
    </source>
</evidence>
<dbReference type="EMBL" id="JACGWJ010000022">
    <property type="protein sequence ID" value="KAL0330098.1"/>
    <property type="molecule type" value="Genomic_DNA"/>
</dbReference>
<sequence>MGEEHQIKRPLIFAYYVTGHGFGHATRVVEVARHLILAGHDVHVVTGAPDYVFTTEIESPRLFLRKVLLDCGAVQADALTVDRLASLEKYSETAVVPRDTILATEVKWLKSIKADLVVSDVVPVACRAAADAGIRSVCVTNFSWDFIYAEYVMAAGHHHRSIVWQIAEDYSHCEFLIRLPGYCPMPAFRDAIDVPLVVRRLHKSRDEVRRELGIADDVKIVILNFGGQVENHVVGAPCGVMDQMTSACGEANKLLAMVCQPAEVLGLVDIPSHVRFWGIDSGIRHSVGGADYGSVRIGAFMGRKIIKSVASDLLSESCANGVTSDDLEEDGVELLEKEAALDYLCNLSPHRYEALYVKRLPETLLGETFLEKYDDHNDPVTVIDKKRNYGLRAATRHPIYENFRVKAFKALLTSATSDDQLTALGELMYQCHYSYSACGLGSDGTDRLVQLVQEMQHGKSSRSAEGTLYGAKITGGGSGGTVCVVGRNCLRSSEQILQGQANLAISEFVAGYNRSKIDVLGSKD</sequence>
<reference evidence="1" key="2">
    <citation type="journal article" date="2024" name="Plant">
        <title>Genomic evolution and insights into agronomic trait innovations of Sesamum species.</title>
        <authorList>
            <person name="Miao H."/>
            <person name="Wang L."/>
            <person name="Qu L."/>
            <person name="Liu H."/>
            <person name="Sun Y."/>
            <person name="Le M."/>
            <person name="Wang Q."/>
            <person name="Wei S."/>
            <person name="Zheng Y."/>
            <person name="Lin W."/>
            <person name="Duan Y."/>
            <person name="Cao H."/>
            <person name="Xiong S."/>
            <person name="Wang X."/>
            <person name="Wei L."/>
            <person name="Li C."/>
            <person name="Ma Q."/>
            <person name="Ju M."/>
            <person name="Zhao R."/>
            <person name="Li G."/>
            <person name="Mu C."/>
            <person name="Tian Q."/>
            <person name="Mei H."/>
            <person name="Zhang T."/>
            <person name="Gao T."/>
            <person name="Zhang H."/>
        </authorList>
    </citation>
    <scope>NUCLEOTIDE SEQUENCE</scope>
    <source>
        <strain evidence="1">G02</strain>
    </source>
</reference>
<name>A0AAW2MI58_SESRA</name>
<dbReference type="Gene3D" id="3.30.70.890">
    <property type="entry name" value="GHMP kinase, C-terminal domain"/>
    <property type="match status" value="1"/>
</dbReference>
<dbReference type="Gene3D" id="3.30.230.10">
    <property type="match status" value="1"/>
</dbReference>
<reference evidence="1" key="1">
    <citation type="submission" date="2020-06" db="EMBL/GenBank/DDBJ databases">
        <authorList>
            <person name="Li T."/>
            <person name="Hu X."/>
            <person name="Zhang T."/>
            <person name="Song X."/>
            <person name="Zhang H."/>
            <person name="Dai N."/>
            <person name="Sheng W."/>
            <person name="Hou X."/>
            <person name="Wei L."/>
        </authorList>
    </citation>
    <scope>NUCLEOTIDE SEQUENCE</scope>
    <source>
        <strain evidence="1">G02</strain>
        <tissue evidence="1">Leaf</tissue>
    </source>
</reference>
<dbReference type="SUPFAM" id="SSF55060">
    <property type="entry name" value="GHMP Kinase, C-terminal domain"/>
    <property type="match status" value="1"/>
</dbReference>
<dbReference type="Gene3D" id="3.40.50.2000">
    <property type="entry name" value="Glycogen Phosphorylase B"/>
    <property type="match status" value="1"/>
</dbReference>
<dbReference type="InterPro" id="IPR014721">
    <property type="entry name" value="Ribsml_uS5_D2-typ_fold_subgr"/>
</dbReference>
<comment type="caution">
    <text evidence="1">The sequence shown here is derived from an EMBL/GenBank/DDBJ whole genome shotgun (WGS) entry which is preliminary data.</text>
</comment>
<dbReference type="PANTHER" id="PTHR38134">
    <property type="entry name" value="SLR1395 PROTEIN"/>
    <property type="match status" value="1"/>
</dbReference>
<dbReference type="PRINTS" id="PR00959">
    <property type="entry name" value="MEVGALKINASE"/>
</dbReference>
<dbReference type="SUPFAM" id="SSF53756">
    <property type="entry name" value="UDP-Glycosyltransferase/glycogen phosphorylase"/>
    <property type="match status" value="1"/>
</dbReference>
<organism evidence="1">
    <name type="scientific">Sesamum radiatum</name>
    <name type="common">Black benniseed</name>
    <dbReference type="NCBI Taxonomy" id="300843"/>
    <lineage>
        <taxon>Eukaryota</taxon>
        <taxon>Viridiplantae</taxon>
        <taxon>Streptophyta</taxon>
        <taxon>Embryophyta</taxon>
        <taxon>Tracheophyta</taxon>
        <taxon>Spermatophyta</taxon>
        <taxon>Magnoliopsida</taxon>
        <taxon>eudicotyledons</taxon>
        <taxon>Gunneridae</taxon>
        <taxon>Pentapetalae</taxon>
        <taxon>asterids</taxon>
        <taxon>lamiids</taxon>
        <taxon>Lamiales</taxon>
        <taxon>Pedaliaceae</taxon>
        <taxon>Sesamum</taxon>
    </lineage>
</organism>
<dbReference type="InterPro" id="IPR036554">
    <property type="entry name" value="GHMP_kinase_C_sf"/>
</dbReference>
<dbReference type="FunFam" id="3.40.50.2000:FF:000140">
    <property type="entry name" value="L-arabinokinase"/>
    <property type="match status" value="1"/>
</dbReference>
<accession>A0AAW2MI58</accession>
<dbReference type="AlphaFoldDB" id="A0AAW2MI58"/>
<proteinExistence type="predicted"/>
<dbReference type="InterPro" id="IPR053205">
    <property type="entry name" value="GHMP_kinase_L-arabinokinase"/>
</dbReference>